<dbReference type="Gene3D" id="2.60.420.10">
    <property type="entry name" value="Maltose phosphorylase, domain 3"/>
    <property type="match status" value="1"/>
</dbReference>
<keyword evidence="4" id="KW-0812">Transmembrane</keyword>
<evidence type="ECO:0000259" key="7">
    <source>
        <dbReference type="Pfam" id="PF17167"/>
    </source>
</evidence>
<feature type="transmembrane region" description="Helical" evidence="4">
    <location>
        <begin position="434"/>
        <end position="462"/>
    </location>
</feature>
<protein>
    <submittedName>
        <fullName evidence="8">Glycosyl transferase</fullName>
    </submittedName>
</protein>
<feature type="domain" description="Glycoamylase-like" evidence="6">
    <location>
        <begin position="1333"/>
        <end position="1541"/>
    </location>
</feature>
<dbReference type="Pfam" id="PF17167">
    <property type="entry name" value="Glyco_hydro_94"/>
    <property type="match status" value="1"/>
</dbReference>
<dbReference type="Gene3D" id="1.50.10.140">
    <property type="match status" value="2"/>
</dbReference>
<dbReference type="InterPro" id="IPR008928">
    <property type="entry name" value="6-hairpin_glycosidase_sf"/>
</dbReference>
<dbReference type="Proteomes" id="UP000247371">
    <property type="component" value="Unassembled WGS sequence"/>
</dbReference>
<evidence type="ECO:0000259" key="5">
    <source>
        <dbReference type="Pfam" id="PF06165"/>
    </source>
</evidence>
<dbReference type="InterPro" id="IPR010383">
    <property type="entry name" value="Glyco_hydrolase_94_b-supersand"/>
</dbReference>
<reference evidence="8 9" key="1">
    <citation type="submission" date="2017-07" db="EMBL/GenBank/DDBJ databases">
        <title>A draft genome sequence of Komagataeibacter swingsii LMG 22125.</title>
        <authorList>
            <person name="Skraban J."/>
            <person name="Cleenwerck I."/>
            <person name="Vandamme P."/>
            <person name="Trcek J."/>
        </authorList>
    </citation>
    <scope>NUCLEOTIDE SEQUENCE [LARGE SCALE GENOMIC DNA]</scope>
    <source>
        <strain evidence="8 9">LMG 22125</strain>
    </source>
</reference>
<evidence type="ECO:0000313" key="9">
    <source>
        <dbReference type="Proteomes" id="UP000247371"/>
    </source>
</evidence>
<sequence length="2869" mass="315872">MRRKLEQNMDGTTTAFRQPDPAFRSTRRPWLARLLGRVPPPGWADDFAPLKSEIFGMERLEAHARSLAAAQTIAPLGRGHERRRPLSRRLAENGAFLRAADIQIAQDIQNGKQLTPAAQWLADNYALVDMQIRETDLDLPASYYARLPKLAGGPFAGLPRVFGVTWALVAHTDSNLQPEILYNYLLAYQSVTPLTIGELWAVSITLRIVLIENLRRVVGAIMDNNASRRAADQLADQLDAYRKDTQAAMSGFLAAVDPRILNCAFTAQLAHRSRGLDPEKDPALVWLEQRLADRGTTIDNAVRDDLHEQGAFNATIRNIITSLRLIAGFDWTEAFERVCLIDRLFADYDSFTQADFASRDLYRKAIEELARGSHMTEMAIAGQAVAMARAAQATGAAGPRHADPGYYLLMAGRPALEAAIRFRPTMRRRLARGFCAYGITAYSVVVTLLTMLFIAIPLWLTWRVGMNPAWLLPVLAFIPVSEAAVACVNRLALEVVHATTLPGLEFLHGIPAHLRTMVVVPALLTTEKTVSELVARLEVHYLTVRDDAVHFALLTDWTDHDGADAPDDQRLLGLARAGMERLNRKYGHGPQGMRFYLLHRRRVWCESEGVWMGWERKRGKLHELNHLLRGAGDTTFLPPGHALPADIRYVITLDADTRLPLETVCRLIGKMAHPLNAPLFDPVSGRVHEGYAILQPRVTPSLPVGHQSTLFQRIFASASGIDAYSAAVSDLYQDMFGEGSYAGKGIYDIDAFEAALARRVPESAMLSHDLFEGIFARAGLVTDIEVVEEFPTDYLVAAQRLHRWARGDWQLLPWIASSLPPRSVPARARLSGIARWKMLDNLRRTLCMPLALATLVAGWFLPFHAALIWTAFILLALALPAFLPVLPDIVPRREWITLRSYLSVIGGKSAEAAVMTFLTITFLAHQAVIMTDAIARTLARVLITRRHMLQWVPAAQIAGLMRSGLAGYYGRMIPAPLLGGGCVAATVIWAPWSLFMSVPVATLWGLSPAVAMWASRTPVIAARSRPSRTDIRILRMTARRTWRFFETFTTPADHMLPPDNFQEDPAPVLARRTSPTNIGLYLLCCASARDFGWIGLADTLTRLEATFATLETMPRYRGHFYNWYATDDLRPLDPVYISSVDSGNLAGHLIALSSACQRWLENGPEIDAWRDGVTDALNIAIADLTFQDGRRRRMTHTRTQRQLLRLLTGLKNAVLSAAATRSEGELSALRRQAGAVLDHMATMPALLPGQDEKDTADLTFWATAPLRTLESHLRDLDAELYATLGARLDIVAQKARRMAHDMDFAFLCNPSRKLLSIGYLVAEDTQDANCYDLLASEARLAVFFAIAKGDMPAHDWFRLGRSITPVGNGAALVSWSGSMFEYLMPSLVMRAPMGSLMEQTNKLIVQRQIAYGQDRDIPWGISESAYNARDLDYTYQYSNFGIPGLGLKRGLGLDTVVAPYATMLAAMVDPQKAVANLHALEKTGALGRYGLYEALDYTPDRVPDNSRVAIIRAYMAHHQGMSILAVADAVMNGIIRARFHEDPVIASAELLLQERAPRTGAVARPLPSEDDTQPPVRTVATPAGRYVDRADMGGPVTHLLSNGRYTVMLTAAGSGYSRWQGLAVTRWREDATRDEYGQYLYIRNRRTGRLWSAGLQPTDTVPDEYAVVFHEDRAEFARRDGTVTTTLDVLVSAEDDAEVRQVSVFNAGGETLDIDITSCAELALLAQNADLAHPAFTKLFVQTEYLPQSRALVATRRRRTGDEPEIWVAHMALCDSPIEVETDRARFIGRRRDARHPAAMATHAPLSGTTGTVLDALLAIRARVSVRPGAMARVTFWTMVAPTRAALLDLIDTHQDQAAFERARTLAWTQAQVQLRHLDVSPSMADLFQRLAGHILFATPSLRAPSAQIARGAGAQPLLWEQGISGDLPIVVLRVRENSGTDIVRALLLAHEYFRLKQLAVDLVILNEHPSSYLQDLQVSLDQLVRAAPRTPGAAGSVRVLRADLVTPAVRHLIISIARVVLDADHTLSAQLDQGERPRTRQFAPALPPVPPPPSAFGMPMVPELELFNGHGGFARNGREYVVVLGPGQTTPAPWINVIANDAFGFQVSAEGSGYTWSGNSREHQITPWSNDPVSDHAGETFYFRDEDTGTLWCPTAATRRDATATYVTRHGRGYTRLDRVAHGIASSLLQYVPVSDPVKITRIQVHNQSDQPRTLSVTAYVEWVLGPARSTAAPFVMTEHDGETGALFARNRWNAEYADRVAFADIGGYLTARSGDRAAFIGPNGTMALPLAFTHAGGVRGATGAGLDPCGVVQTMVTLPPGGRAEIVFLLGEGMDADHARSLIGRYRTTDPDHVLAEVTRHWDTVTGAIQVQTPDRAMDIMLNGWLLYQSLASRVQARAGFYQASGAYGFRDQLQDGMALTLSCPDRVRAHLLRAASRQFVEGDVQHWWLPGTGAGVRTHISDDCAWLAHTVAHYVATTGDTGVLDERIPFLQAPGLPITEHDRFMIPAIAEQDGTLFEHCARALDHSLAVGSHGLPLMGTGDWNDGMNRVGEQGRGESVWLGWFLHDALASFIPLARARGDDARAQAWLDHAAALAVALEATWDGDWYLRAYFDDGTPLGSHASAECQIDAISQSWAVLSGVALPERAEHAMRSAMARLVRPDEGLVLVLTPPFDAIGPDPGYIRSYPPGIRENGGQYTHAALWTTMAMAVLGDGERAHGLFHMLNPINHTGRPEDVARYRLEPYVVAADIYSRPPHVGRGGWSWYTGSAGWMQRVGTETILGLRIHATQLLVAPCIPPDWSRFMATVRWRTATYHITVNNPEHVCRGISHVTCDGAPLPPTGRIEMADDGQAHEVAVTLGPQPVA</sequence>
<evidence type="ECO:0000256" key="2">
    <source>
        <dbReference type="ARBA" id="ARBA00022679"/>
    </source>
</evidence>
<dbReference type="InterPro" id="IPR033432">
    <property type="entry name" value="GH94_catalytic"/>
</dbReference>
<keyword evidence="9" id="KW-1185">Reference proteome</keyword>
<feature type="domain" description="Glycosyl hydrolase 94 supersandwich" evidence="5">
    <location>
        <begin position="1589"/>
        <end position="1856"/>
    </location>
</feature>
<dbReference type="InterPro" id="IPR052047">
    <property type="entry name" value="GH94_Enzymes"/>
</dbReference>
<organism evidence="8 9">
    <name type="scientific">Komagataeibacter swingsii</name>
    <dbReference type="NCBI Taxonomy" id="215220"/>
    <lineage>
        <taxon>Bacteria</taxon>
        <taxon>Pseudomonadati</taxon>
        <taxon>Pseudomonadota</taxon>
        <taxon>Alphaproteobacteria</taxon>
        <taxon>Acetobacterales</taxon>
        <taxon>Acetobacteraceae</taxon>
        <taxon>Komagataeibacter</taxon>
    </lineage>
</organism>
<feature type="transmembrane region" description="Helical" evidence="4">
    <location>
        <begin position="867"/>
        <end position="890"/>
    </location>
</feature>
<dbReference type="InterPro" id="IPR037820">
    <property type="entry name" value="GH94N_NdvB"/>
</dbReference>
<dbReference type="Pfam" id="PF06165">
    <property type="entry name" value="GH94_b-supersand"/>
    <property type="match status" value="2"/>
</dbReference>
<dbReference type="InterPro" id="IPR037824">
    <property type="entry name" value="GH94N_2_NdvB"/>
</dbReference>
<dbReference type="PANTHER" id="PTHR37469">
    <property type="entry name" value="CELLOBIONIC ACID PHOSPHORYLASE-RELATED"/>
    <property type="match status" value="1"/>
</dbReference>
<dbReference type="Gene3D" id="2.70.98.40">
    <property type="entry name" value="Glycoside hydrolase, family 65, N-terminal domain"/>
    <property type="match status" value="2"/>
</dbReference>
<feature type="transmembrane region" description="Helical" evidence="4">
    <location>
        <begin position="468"/>
        <end position="488"/>
    </location>
</feature>
<dbReference type="InterPro" id="IPR012341">
    <property type="entry name" value="6hp_glycosidase-like_sf"/>
</dbReference>
<dbReference type="GO" id="GO:0005975">
    <property type="term" value="P:carbohydrate metabolic process"/>
    <property type="evidence" value="ECO:0007669"/>
    <property type="project" value="InterPro"/>
</dbReference>
<feature type="domain" description="Glycosyl hydrolase 94 catalytic" evidence="7">
    <location>
        <begin position="2363"/>
        <end position="2786"/>
    </location>
</feature>
<dbReference type="SUPFAM" id="SSF74650">
    <property type="entry name" value="Galactose mutarotase-like"/>
    <property type="match status" value="2"/>
</dbReference>
<keyword evidence="4" id="KW-1133">Transmembrane helix</keyword>
<evidence type="ECO:0000313" key="8">
    <source>
        <dbReference type="EMBL" id="PYD70873.1"/>
    </source>
</evidence>
<gene>
    <name evidence="8" type="ORF">CFR76_02790</name>
</gene>
<keyword evidence="1" id="KW-0328">Glycosyltransferase</keyword>
<dbReference type="GO" id="GO:0016757">
    <property type="term" value="F:glycosyltransferase activity"/>
    <property type="evidence" value="ECO:0007669"/>
    <property type="project" value="UniProtKB-KW"/>
</dbReference>
<dbReference type="Gene3D" id="1.50.10.10">
    <property type="match status" value="1"/>
</dbReference>
<dbReference type="InterPro" id="IPR019282">
    <property type="entry name" value="Glycoamylase-like_cons_dom"/>
</dbReference>
<dbReference type="SUPFAM" id="SSF48208">
    <property type="entry name" value="Six-hairpin glycosidases"/>
    <property type="match status" value="1"/>
</dbReference>
<dbReference type="SMART" id="SM01068">
    <property type="entry name" value="CBM_X"/>
    <property type="match status" value="2"/>
</dbReference>
<evidence type="ECO:0000259" key="6">
    <source>
        <dbReference type="Pfam" id="PF10091"/>
    </source>
</evidence>
<dbReference type="CDD" id="cd11756">
    <property type="entry name" value="GH94N_ChvB_NdvB_1_like"/>
    <property type="match status" value="1"/>
</dbReference>
<dbReference type="EMBL" id="NKUB01000002">
    <property type="protein sequence ID" value="PYD70873.1"/>
    <property type="molecule type" value="Genomic_DNA"/>
</dbReference>
<accession>A0A2V4SFZ2</accession>
<name>A0A2V4SFZ2_9PROT</name>
<feature type="region of interest" description="Disordered" evidence="3">
    <location>
        <begin position="1"/>
        <end position="21"/>
    </location>
</feature>
<dbReference type="CDD" id="cd11753">
    <property type="entry name" value="GH94N_ChvB_NdvB_2_like"/>
    <property type="match status" value="1"/>
</dbReference>
<evidence type="ECO:0000256" key="4">
    <source>
        <dbReference type="SAM" id="Phobius"/>
    </source>
</evidence>
<dbReference type="PANTHER" id="PTHR37469:SF2">
    <property type="entry name" value="CELLOBIONIC ACID PHOSPHORYLASE"/>
    <property type="match status" value="1"/>
</dbReference>
<dbReference type="InterPro" id="IPR011013">
    <property type="entry name" value="Gal_mutarotase_sf_dom"/>
</dbReference>
<feature type="domain" description="Glycosyl hydrolase 94 supersandwich" evidence="5">
    <location>
        <begin position="2079"/>
        <end position="2350"/>
    </location>
</feature>
<dbReference type="InterPro" id="IPR037018">
    <property type="entry name" value="GH65_N"/>
</dbReference>
<keyword evidence="4" id="KW-0472">Membrane</keyword>
<comment type="caution">
    <text evidence="8">The sequence shown here is derived from an EMBL/GenBank/DDBJ whole genome shotgun (WGS) entry which is preliminary data.</text>
</comment>
<dbReference type="GO" id="GO:0030246">
    <property type="term" value="F:carbohydrate binding"/>
    <property type="evidence" value="ECO:0007669"/>
    <property type="project" value="InterPro"/>
</dbReference>
<dbReference type="Pfam" id="PF10091">
    <property type="entry name" value="Glycoamylase"/>
    <property type="match status" value="1"/>
</dbReference>
<keyword evidence="2 8" id="KW-0808">Transferase</keyword>
<evidence type="ECO:0000256" key="1">
    <source>
        <dbReference type="ARBA" id="ARBA00022676"/>
    </source>
</evidence>
<feature type="transmembrane region" description="Helical" evidence="4">
    <location>
        <begin position="845"/>
        <end position="861"/>
    </location>
</feature>
<evidence type="ECO:0000256" key="3">
    <source>
        <dbReference type="SAM" id="MobiDB-lite"/>
    </source>
</evidence>
<proteinExistence type="predicted"/>